<evidence type="ECO:0000313" key="8">
    <source>
        <dbReference type="EMBL" id="MCW2308973.1"/>
    </source>
</evidence>
<dbReference type="PROSITE" id="PS00211">
    <property type="entry name" value="ABC_TRANSPORTER_1"/>
    <property type="match status" value="1"/>
</dbReference>
<protein>
    <submittedName>
        <fullName evidence="8">D-xylose transport system ATP-binding protein</fullName>
    </submittedName>
</protein>
<keyword evidence="3" id="KW-0762">Sugar transport</keyword>
<dbReference type="RefSeq" id="WP_264602569.1">
    <property type="nucleotide sequence ID" value="NZ_JAOQNS010000010.1"/>
</dbReference>
<dbReference type="Gene3D" id="3.40.50.300">
    <property type="entry name" value="P-loop containing nucleotide triphosphate hydrolases"/>
    <property type="match status" value="1"/>
</dbReference>
<dbReference type="CDD" id="cd03216">
    <property type="entry name" value="ABC_Carb_Monos_I"/>
    <property type="match status" value="1"/>
</dbReference>
<dbReference type="Proteomes" id="UP001209755">
    <property type="component" value="Unassembled WGS sequence"/>
</dbReference>
<evidence type="ECO:0000313" key="9">
    <source>
        <dbReference type="Proteomes" id="UP001209755"/>
    </source>
</evidence>
<sequence>MSAQTVVRLTGITKNFGGVHALKGVDLDISSGEVVALVGHNGAGKSVLVQILSGVFPPSSGEIRVMGKPVSFHSPNDARHQGIETIYQTLALADNLDAPSNFFLGRELRTRFGFLDKRGMAEAAGKALADLNPAFTDIERPVRQMSGGQRQAVAIARAIHFDVRVLIMDEPTAALGPHETAQVSTLIRRLREQGIGILLVSHDVRSVIDLADRIVVLKAGEVVGTVNAAETDEDRVVDMIIRGRRLEPADGPAP</sequence>
<organism evidence="8 9">
    <name type="scientific">Rhodobium gokarnense</name>
    <dbReference type="NCBI Taxonomy" id="364296"/>
    <lineage>
        <taxon>Bacteria</taxon>
        <taxon>Pseudomonadati</taxon>
        <taxon>Pseudomonadota</taxon>
        <taxon>Alphaproteobacteria</taxon>
        <taxon>Hyphomicrobiales</taxon>
        <taxon>Rhodobiaceae</taxon>
        <taxon>Rhodobium</taxon>
    </lineage>
</organism>
<feature type="domain" description="ABC transporter" evidence="7">
    <location>
        <begin position="7"/>
        <end position="244"/>
    </location>
</feature>
<evidence type="ECO:0000259" key="7">
    <source>
        <dbReference type="PROSITE" id="PS50893"/>
    </source>
</evidence>
<comment type="caution">
    <text evidence="8">The sequence shown here is derived from an EMBL/GenBank/DDBJ whole genome shotgun (WGS) entry which is preliminary data.</text>
</comment>
<dbReference type="Pfam" id="PF00005">
    <property type="entry name" value="ABC_tran"/>
    <property type="match status" value="1"/>
</dbReference>
<evidence type="ECO:0000256" key="1">
    <source>
        <dbReference type="ARBA" id="ARBA00005417"/>
    </source>
</evidence>
<dbReference type="InterPro" id="IPR017871">
    <property type="entry name" value="ABC_transporter-like_CS"/>
</dbReference>
<dbReference type="InterPro" id="IPR050107">
    <property type="entry name" value="ABC_carbohydrate_import_ATPase"/>
</dbReference>
<name>A0ABT3HEZ8_9HYPH</name>
<dbReference type="GO" id="GO:0005524">
    <property type="term" value="F:ATP binding"/>
    <property type="evidence" value="ECO:0007669"/>
    <property type="project" value="UniProtKB-KW"/>
</dbReference>
<evidence type="ECO:0000256" key="2">
    <source>
        <dbReference type="ARBA" id="ARBA00022448"/>
    </source>
</evidence>
<gene>
    <name evidence="8" type="ORF">M2319_003324</name>
</gene>
<reference evidence="9" key="1">
    <citation type="submission" date="2023-07" db="EMBL/GenBank/DDBJ databases">
        <title>Genome sequencing of Purple Non-Sulfur Bacteria from various extreme environments.</title>
        <authorList>
            <person name="Mayer M."/>
        </authorList>
    </citation>
    <scope>NUCLEOTIDE SEQUENCE [LARGE SCALE GENOMIC DNA]</scope>
    <source>
        <strain evidence="9">DSM 17935</strain>
    </source>
</reference>
<dbReference type="EMBL" id="JAOQNS010000010">
    <property type="protein sequence ID" value="MCW2308973.1"/>
    <property type="molecule type" value="Genomic_DNA"/>
</dbReference>
<keyword evidence="9" id="KW-1185">Reference proteome</keyword>
<dbReference type="InterPro" id="IPR003593">
    <property type="entry name" value="AAA+_ATPase"/>
</dbReference>
<keyword evidence="6 8" id="KW-0067">ATP-binding</keyword>
<dbReference type="SMART" id="SM00382">
    <property type="entry name" value="AAA"/>
    <property type="match status" value="1"/>
</dbReference>
<dbReference type="PANTHER" id="PTHR43790:SF9">
    <property type="entry name" value="GALACTOFURANOSE TRANSPORTER ATP-BINDING PROTEIN YTFR"/>
    <property type="match status" value="1"/>
</dbReference>
<evidence type="ECO:0000256" key="5">
    <source>
        <dbReference type="ARBA" id="ARBA00022741"/>
    </source>
</evidence>
<accession>A0ABT3HEZ8</accession>
<keyword evidence="5" id="KW-0547">Nucleotide-binding</keyword>
<dbReference type="InterPro" id="IPR027417">
    <property type="entry name" value="P-loop_NTPase"/>
</dbReference>
<evidence type="ECO:0000256" key="3">
    <source>
        <dbReference type="ARBA" id="ARBA00022597"/>
    </source>
</evidence>
<dbReference type="PANTHER" id="PTHR43790">
    <property type="entry name" value="CARBOHYDRATE TRANSPORT ATP-BINDING PROTEIN MG119-RELATED"/>
    <property type="match status" value="1"/>
</dbReference>
<keyword evidence="2" id="KW-0813">Transport</keyword>
<dbReference type="PROSITE" id="PS50893">
    <property type="entry name" value="ABC_TRANSPORTER_2"/>
    <property type="match status" value="1"/>
</dbReference>
<keyword evidence="4" id="KW-0677">Repeat</keyword>
<dbReference type="SUPFAM" id="SSF52540">
    <property type="entry name" value="P-loop containing nucleoside triphosphate hydrolases"/>
    <property type="match status" value="1"/>
</dbReference>
<proteinExistence type="inferred from homology"/>
<evidence type="ECO:0000256" key="6">
    <source>
        <dbReference type="ARBA" id="ARBA00022840"/>
    </source>
</evidence>
<dbReference type="InterPro" id="IPR003439">
    <property type="entry name" value="ABC_transporter-like_ATP-bd"/>
</dbReference>
<evidence type="ECO:0000256" key="4">
    <source>
        <dbReference type="ARBA" id="ARBA00022737"/>
    </source>
</evidence>
<comment type="similarity">
    <text evidence="1">Belongs to the ABC transporter superfamily.</text>
</comment>